<dbReference type="EMBL" id="MU118014">
    <property type="protein sequence ID" value="KAF9648406.1"/>
    <property type="molecule type" value="Genomic_DNA"/>
</dbReference>
<dbReference type="Proteomes" id="UP000886501">
    <property type="component" value="Unassembled WGS sequence"/>
</dbReference>
<keyword evidence="2" id="KW-1185">Reference proteome</keyword>
<reference evidence="1" key="2">
    <citation type="journal article" date="2020" name="Nat. Commun.">
        <title>Large-scale genome sequencing of mycorrhizal fungi provides insights into the early evolution of symbiotic traits.</title>
        <authorList>
            <person name="Miyauchi S."/>
            <person name="Kiss E."/>
            <person name="Kuo A."/>
            <person name="Drula E."/>
            <person name="Kohler A."/>
            <person name="Sanchez-Garcia M."/>
            <person name="Morin E."/>
            <person name="Andreopoulos B."/>
            <person name="Barry K.W."/>
            <person name="Bonito G."/>
            <person name="Buee M."/>
            <person name="Carver A."/>
            <person name="Chen C."/>
            <person name="Cichocki N."/>
            <person name="Clum A."/>
            <person name="Culley D."/>
            <person name="Crous P.W."/>
            <person name="Fauchery L."/>
            <person name="Girlanda M."/>
            <person name="Hayes R.D."/>
            <person name="Keri Z."/>
            <person name="LaButti K."/>
            <person name="Lipzen A."/>
            <person name="Lombard V."/>
            <person name="Magnuson J."/>
            <person name="Maillard F."/>
            <person name="Murat C."/>
            <person name="Nolan M."/>
            <person name="Ohm R.A."/>
            <person name="Pangilinan J."/>
            <person name="Pereira M.F."/>
            <person name="Perotto S."/>
            <person name="Peter M."/>
            <person name="Pfister S."/>
            <person name="Riley R."/>
            <person name="Sitrit Y."/>
            <person name="Stielow J.B."/>
            <person name="Szollosi G."/>
            <person name="Zifcakova L."/>
            <person name="Stursova M."/>
            <person name="Spatafora J.W."/>
            <person name="Tedersoo L."/>
            <person name="Vaario L.M."/>
            <person name="Yamada A."/>
            <person name="Yan M."/>
            <person name="Wang P."/>
            <person name="Xu J."/>
            <person name="Bruns T."/>
            <person name="Baldrian P."/>
            <person name="Vilgalys R."/>
            <person name="Dunand C."/>
            <person name="Henrissat B."/>
            <person name="Grigoriev I.V."/>
            <person name="Hibbett D."/>
            <person name="Nagy L.G."/>
            <person name="Martin F.M."/>
        </authorList>
    </citation>
    <scope>NUCLEOTIDE SEQUENCE</scope>
    <source>
        <strain evidence="1">P2</strain>
    </source>
</reference>
<accession>A0ACB6ZGZ6</accession>
<organism evidence="1 2">
    <name type="scientific">Thelephora ganbajun</name>
    <name type="common">Ganba fungus</name>
    <dbReference type="NCBI Taxonomy" id="370292"/>
    <lineage>
        <taxon>Eukaryota</taxon>
        <taxon>Fungi</taxon>
        <taxon>Dikarya</taxon>
        <taxon>Basidiomycota</taxon>
        <taxon>Agaricomycotina</taxon>
        <taxon>Agaricomycetes</taxon>
        <taxon>Thelephorales</taxon>
        <taxon>Thelephoraceae</taxon>
        <taxon>Thelephora</taxon>
    </lineage>
</organism>
<comment type="caution">
    <text evidence="1">The sequence shown here is derived from an EMBL/GenBank/DDBJ whole genome shotgun (WGS) entry which is preliminary data.</text>
</comment>
<gene>
    <name evidence="1" type="ORF">BDM02DRAFT_3115441</name>
</gene>
<evidence type="ECO:0000313" key="1">
    <source>
        <dbReference type="EMBL" id="KAF9648406.1"/>
    </source>
</evidence>
<evidence type="ECO:0000313" key="2">
    <source>
        <dbReference type="Proteomes" id="UP000886501"/>
    </source>
</evidence>
<reference evidence="1" key="1">
    <citation type="submission" date="2019-10" db="EMBL/GenBank/DDBJ databases">
        <authorList>
            <consortium name="DOE Joint Genome Institute"/>
            <person name="Kuo A."/>
            <person name="Miyauchi S."/>
            <person name="Kiss E."/>
            <person name="Drula E."/>
            <person name="Kohler A."/>
            <person name="Sanchez-Garcia M."/>
            <person name="Andreopoulos B."/>
            <person name="Barry K.W."/>
            <person name="Bonito G."/>
            <person name="Buee M."/>
            <person name="Carver A."/>
            <person name="Chen C."/>
            <person name="Cichocki N."/>
            <person name="Clum A."/>
            <person name="Culley D."/>
            <person name="Crous P.W."/>
            <person name="Fauchery L."/>
            <person name="Girlanda M."/>
            <person name="Hayes R."/>
            <person name="Keri Z."/>
            <person name="Labutti K."/>
            <person name="Lipzen A."/>
            <person name="Lombard V."/>
            <person name="Magnuson J."/>
            <person name="Maillard F."/>
            <person name="Morin E."/>
            <person name="Murat C."/>
            <person name="Nolan M."/>
            <person name="Ohm R."/>
            <person name="Pangilinan J."/>
            <person name="Pereira M."/>
            <person name="Perotto S."/>
            <person name="Peter M."/>
            <person name="Riley R."/>
            <person name="Sitrit Y."/>
            <person name="Stielow B."/>
            <person name="Szollosi G."/>
            <person name="Zifcakova L."/>
            <person name="Stursova M."/>
            <person name="Spatafora J.W."/>
            <person name="Tedersoo L."/>
            <person name="Vaario L.-M."/>
            <person name="Yamada A."/>
            <person name="Yan M."/>
            <person name="Wang P."/>
            <person name="Xu J."/>
            <person name="Bruns T."/>
            <person name="Baldrian P."/>
            <person name="Vilgalys R."/>
            <person name="Henrissat B."/>
            <person name="Grigoriev I.V."/>
            <person name="Hibbett D."/>
            <person name="Nagy L.G."/>
            <person name="Martin F.M."/>
        </authorList>
    </citation>
    <scope>NUCLEOTIDE SEQUENCE</scope>
    <source>
        <strain evidence="1">P2</strain>
    </source>
</reference>
<proteinExistence type="predicted"/>
<name>A0ACB6ZGZ6_THEGA</name>
<protein>
    <submittedName>
        <fullName evidence="1">Uncharacterized protein</fullName>
    </submittedName>
</protein>
<sequence length="273" mass="30628">MASAQWRDGLLLKIVNVVAYLLFLGSNIYSVASPQAIYGNIKQTYFTPANWAFFAWSLIHLLLLGTIIYQFTTAHAKAVVIDGISWKFPFLAILNTIFVAVWANHHYITALILSLLIASSVSEIYYIVKKKHSPESISDELFVHLPFSMWHGWTTVLIFLTAFEAFGVDATKQPAGIWTKVFVFLALLFLEATATAYAFSSIEGDLPGAFVISWTLWAIFDHQRSSGFVHWSALVFSILSLIWILKATYGLYRKNTSGHIALADEERGPLLAR</sequence>